<dbReference type="CDD" id="cd03364">
    <property type="entry name" value="TOPRIM_DnaG_primases"/>
    <property type="match status" value="1"/>
</dbReference>
<accession>A0A094Z021</accession>
<evidence type="ECO:0000256" key="6">
    <source>
        <dbReference type="ARBA" id="ARBA00022723"/>
    </source>
</evidence>
<dbReference type="InterPro" id="IPR030846">
    <property type="entry name" value="DnaG_bac"/>
</dbReference>
<dbReference type="GO" id="GO:0003677">
    <property type="term" value="F:DNA binding"/>
    <property type="evidence" value="ECO:0007669"/>
    <property type="project" value="UniProtKB-KW"/>
</dbReference>
<dbReference type="RefSeq" id="WP_034441921.1">
    <property type="nucleotide sequence ID" value="NZ_JMTK01000002.1"/>
</dbReference>
<dbReference type="PATRIC" id="fig|556287.8.peg.516"/>
<dbReference type="AlphaFoldDB" id="A0A094Z021"/>
<dbReference type="SMART" id="SM00493">
    <property type="entry name" value="TOPRIM"/>
    <property type="match status" value="1"/>
</dbReference>
<keyword evidence="2 12" id="KW-0639">Primosome</keyword>
<dbReference type="InterPro" id="IPR034151">
    <property type="entry name" value="TOPRIM_DnaG_bac"/>
</dbReference>
<evidence type="ECO:0000256" key="11">
    <source>
        <dbReference type="ARBA" id="ARBA00023163"/>
    </source>
</evidence>
<keyword evidence="11 12" id="KW-0804">Transcription</keyword>
<dbReference type="SUPFAM" id="SSF57783">
    <property type="entry name" value="Zinc beta-ribbon"/>
    <property type="match status" value="1"/>
</dbReference>
<evidence type="ECO:0000256" key="4">
    <source>
        <dbReference type="ARBA" id="ARBA00022695"/>
    </source>
</evidence>
<dbReference type="Gene3D" id="3.90.980.10">
    <property type="entry name" value="DNA primase, catalytic core, N-terminal domain"/>
    <property type="match status" value="1"/>
</dbReference>
<dbReference type="Pfam" id="PF13155">
    <property type="entry name" value="Toprim_2"/>
    <property type="match status" value="1"/>
</dbReference>
<keyword evidence="8 12" id="KW-0862">Zinc</keyword>
<comment type="catalytic activity">
    <reaction evidence="12">
        <text>ssDNA + n NTP = ssDNA/pppN(pN)n-1 hybrid + (n-1) diphosphate.</text>
        <dbReference type="EC" id="2.7.7.101"/>
    </reaction>
</comment>
<dbReference type="InterPro" id="IPR036977">
    <property type="entry name" value="DNA_primase_Znf_CHC2"/>
</dbReference>
<feature type="domain" description="Toprim" evidence="16">
    <location>
        <begin position="272"/>
        <end position="354"/>
    </location>
</feature>
<keyword evidence="3 12" id="KW-0808">Transferase</keyword>
<dbReference type="InterPro" id="IPR013264">
    <property type="entry name" value="DNAG_N"/>
</dbReference>
<dbReference type="InterPro" id="IPR002694">
    <property type="entry name" value="Znf_CHC2"/>
</dbReference>
<keyword evidence="10 12" id="KW-0238">DNA-binding</keyword>
<keyword evidence="18" id="KW-1185">Reference proteome</keyword>
<evidence type="ECO:0000256" key="1">
    <source>
        <dbReference type="ARBA" id="ARBA00022478"/>
    </source>
</evidence>
<dbReference type="GO" id="GO:0005737">
    <property type="term" value="C:cytoplasm"/>
    <property type="evidence" value="ECO:0007669"/>
    <property type="project" value="TreeGrafter"/>
</dbReference>
<sequence>MHYPHDFIDDLLIRTPISHLIGQHVNWDRKKTNAVKGDYWSCCPFHNEKNPSFHCDDRKGMYYCFSCHAAGNHLTFLSTLLGCSFIESVQKLAVIAGVSLPTFDPILDKKQKKQTSLIQLIDIAADFFHQSLKNNDNKRLRYYLDKRGINSHSIETFKLGYAPDSRHSLEEYLRTKGCTQEDIIEAGLLIHGDNITTPYDRFRDRLIFPILSSRGQGIAFGGRSLSKGENIKYLNSPETILFHKGKNLYNFFGALNYRQRSIRQDVQKQSSSFIVLVEGYMDVVSLHQAGIQNVVSSLGTSLTEDQLRLLWKLSPRVVLCFDGDDPGLRAAYKAVDLVLSHLSIGNSVNFILLSEGEDPDSFVQRYGKIAFEKLILESVPLVDVLWKRETEYHSFETPDARAELEGRLKNCLDRITDQKLRYYYFKSIQERLHHLFQTNPRPPSSYGHGQYWGKKVKYRDKEGPSQRLMQSSLVKGKHSKRPSLREAALLLTLINHPKILQEQCYELTDISYDNSELQKMWSFLFSEFVVQKDFSREEINQKLCTRGFGELLQRLDKQVRDAGLWSATAEANIVDVRKGYQQAVALYKRFRLLSRQKADLERQIAQMTEQGEEKKTTTLISILNDIHIQINTIECQEAIIEGFGKMSGRV</sequence>
<dbReference type="NCBIfam" id="TIGR01391">
    <property type="entry name" value="dnaG"/>
    <property type="match status" value="1"/>
</dbReference>
<evidence type="ECO:0000313" key="18">
    <source>
        <dbReference type="Proteomes" id="UP000033731"/>
    </source>
</evidence>
<dbReference type="PANTHER" id="PTHR30313:SF2">
    <property type="entry name" value="DNA PRIMASE"/>
    <property type="match status" value="1"/>
</dbReference>
<comment type="caution">
    <text evidence="17">The sequence shown here is derived from an EMBL/GenBank/DDBJ whole genome shotgun (WGS) entry which is preliminary data.</text>
</comment>
<dbReference type="PANTHER" id="PTHR30313">
    <property type="entry name" value="DNA PRIMASE"/>
    <property type="match status" value="1"/>
</dbReference>
<keyword evidence="7 12" id="KW-0863">Zinc-finger</keyword>
<keyword evidence="5 12" id="KW-0235">DNA replication</keyword>
<dbReference type="InterPro" id="IPR050219">
    <property type="entry name" value="DnaG_primase"/>
</dbReference>
<comment type="cofactor">
    <cofactor evidence="12 13 14">
        <name>Zn(2+)</name>
        <dbReference type="ChEBI" id="CHEBI:29105"/>
    </cofactor>
    <text evidence="12 13 14">Binds 1 zinc ion per monomer.</text>
</comment>
<dbReference type="Gene3D" id="3.90.580.10">
    <property type="entry name" value="Zinc finger, CHC2-type domain"/>
    <property type="match status" value="1"/>
</dbReference>
<keyword evidence="9" id="KW-0460">Magnesium</keyword>
<dbReference type="SUPFAM" id="SSF56731">
    <property type="entry name" value="DNA primase core"/>
    <property type="match status" value="1"/>
</dbReference>
<evidence type="ECO:0000259" key="16">
    <source>
        <dbReference type="PROSITE" id="PS50880"/>
    </source>
</evidence>
<reference evidence="17 18" key="1">
    <citation type="journal article" date="2015" name="Phytopathology">
        <title>Genomes of Candidatus Liberibacter solanacearum haplotype A from New Zealand and the USA suggest significant genome plasticity in the species.</title>
        <authorList>
            <person name="Thompson S.M."/>
            <person name="Johnson C.P."/>
            <person name="Lu A.Y."/>
            <person name="Frampton R.A."/>
            <person name="Sullivan K.L."/>
            <person name="Fiers M.W."/>
            <person name="Crowhurst R.N."/>
            <person name="Pitman A.R."/>
            <person name="Scott I."/>
            <person name="Gudmestad N.C."/>
            <person name="Smith G.R."/>
        </authorList>
    </citation>
    <scope>NUCLEOTIDE SEQUENCE [LARGE SCALE GENOMIC DNA]</scope>
    <source>
        <strain evidence="17 18">LsoNZ1</strain>
    </source>
</reference>
<proteinExistence type="inferred from homology"/>
<comment type="similarity">
    <text evidence="12 13">Belongs to the DnaG primase family.</text>
</comment>
<dbReference type="SMART" id="SM00400">
    <property type="entry name" value="ZnF_CHCC"/>
    <property type="match status" value="1"/>
</dbReference>
<dbReference type="EMBL" id="JMTK01000002">
    <property type="protein sequence ID" value="KJZ81813.1"/>
    <property type="molecule type" value="Genomic_DNA"/>
</dbReference>
<dbReference type="PROSITE" id="PS50880">
    <property type="entry name" value="TOPRIM"/>
    <property type="match status" value="1"/>
</dbReference>
<evidence type="ECO:0000256" key="15">
    <source>
        <dbReference type="SAM" id="Coils"/>
    </source>
</evidence>
<dbReference type="EC" id="2.7.7.101" evidence="12"/>
<dbReference type="GO" id="GO:0006269">
    <property type="term" value="P:DNA replication, synthesis of primer"/>
    <property type="evidence" value="ECO:0007669"/>
    <property type="project" value="UniProtKB-UniRule"/>
</dbReference>
<dbReference type="GO" id="GO:0003899">
    <property type="term" value="F:DNA-directed RNA polymerase activity"/>
    <property type="evidence" value="ECO:0007669"/>
    <property type="project" value="UniProtKB-UniRule"/>
</dbReference>
<dbReference type="GO" id="GO:1990077">
    <property type="term" value="C:primosome complex"/>
    <property type="evidence" value="ECO:0007669"/>
    <property type="project" value="UniProtKB-KW"/>
</dbReference>
<evidence type="ECO:0000256" key="3">
    <source>
        <dbReference type="ARBA" id="ARBA00022679"/>
    </source>
</evidence>
<organism evidence="17 18">
    <name type="scientific">Candidatus Liberibacter solanacearum</name>
    <dbReference type="NCBI Taxonomy" id="556287"/>
    <lineage>
        <taxon>Bacteria</taxon>
        <taxon>Pseudomonadati</taxon>
        <taxon>Pseudomonadota</taxon>
        <taxon>Alphaproteobacteria</taxon>
        <taxon>Hyphomicrobiales</taxon>
        <taxon>Rhizobiaceae</taxon>
        <taxon>Liberibacter</taxon>
    </lineage>
</organism>
<evidence type="ECO:0000256" key="9">
    <source>
        <dbReference type="ARBA" id="ARBA00022842"/>
    </source>
</evidence>
<feature type="zinc finger region" description="CHC2-type" evidence="12 14">
    <location>
        <begin position="43"/>
        <end position="67"/>
    </location>
</feature>
<evidence type="ECO:0000256" key="10">
    <source>
        <dbReference type="ARBA" id="ARBA00023125"/>
    </source>
</evidence>
<dbReference type="InterPro" id="IPR037068">
    <property type="entry name" value="DNA_primase_core_N_sf"/>
</dbReference>
<dbReference type="Gene3D" id="3.40.1360.10">
    <property type="match status" value="1"/>
</dbReference>
<dbReference type="HAMAP" id="MF_00974">
    <property type="entry name" value="DNA_primase_DnaG"/>
    <property type="match status" value="1"/>
</dbReference>
<protein>
    <recommendedName>
        <fullName evidence="12 13">DNA primase</fullName>
        <ecNumber evidence="12">2.7.7.101</ecNumber>
    </recommendedName>
</protein>
<keyword evidence="15" id="KW-0175">Coiled coil</keyword>
<keyword evidence="6 12" id="KW-0479">Metal-binding</keyword>
<keyword evidence="1 12" id="KW-0240">DNA-directed RNA polymerase</keyword>
<comment type="subunit">
    <text evidence="12">Monomer. Interacts with DnaB.</text>
</comment>
<dbReference type="FunFam" id="3.40.1360.10:FF:000002">
    <property type="entry name" value="DNA primase"/>
    <property type="match status" value="1"/>
</dbReference>
<dbReference type="GO" id="GO:0008270">
    <property type="term" value="F:zinc ion binding"/>
    <property type="evidence" value="ECO:0007669"/>
    <property type="project" value="UniProtKB-UniRule"/>
</dbReference>
<dbReference type="InterPro" id="IPR006171">
    <property type="entry name" value="TOPRIM_dom"/>
</dbReference>
<name>A0A094Z021_9HYPH</name>
<evidence type="ECO:0000256" key="7">
    <source>
        <dbReference type="ARBA" id="ARBA00022771"/>
    </source>
</evidence>
<evidence type="ECO:0000256" key="2">
    <source>
        <dbReference type="ARBA" id="ARBA00022515"/>
    </source>
</evidence>
<dbReference type="PIRSF" id="PIRSF002811">
    <property type="entry name" value="DnaG"/>
    <property type="match status" value="1"/>
</dbReference>
<evidence type="ECO:0000256" key="13">
    <source>
        <dbReference type="PIRNR" id="PIRNR002811"/>
    </source>
</evidence>
<dbReference type="InterPro" id="IPR006295">
    <property type="entry name" value="DNA_primase_DnaG"/>
</dbReference>
<comment type="function">
    <text evidence="12 13">RNA polymerase that catalyzes the synthesis of short RNA molecules used as primers for DNA polymerase during DNA replication.</text>
</comment>
<dbReference type="Pfam" id="PF01807">
    <property type="entry name" value="Zn_ribbon_DnaG"/>
    <property type="match status" value="1"/>
</dbReference>
<evidence type="ECO:0000256" key="12">
    <source>
        <dbReference type="HAMAP-Rule" id="MF_00974"/>
    </source>
</evidence>
<evidence type="ECO:0000256" key="5">
    <source>
        <dbReference type="ARBA" id="ARBA00022705"/>
    </source>
</evidence>
<dbReference type="Proteomes" id="UP000033731">
    <property type="component" value="Unassembled WGS sequence"/>
</dbReference>
<evidence type="ECO:0000256" key="8">
    <source>
        <dbReference type="ARBA" id="ARBA00022833"/>
    </source>
</evidence>
<evidence type="ECO:0000313" key="17">
    <source>
        <dbReference type="EMBL" id="KJZ81813.1"/>
    </source>
</evidence>
<dbReference type="Pfam" id="PF08275">
    <property type="entry name" value="DNAG_N"/>
    <property type="match status" value="1"/>
</dbReference>
<dbReference type="GO" id="GO:0000428">
    <property type="term" value="C:DNA-directed RNA polymerase complex"/>
    <property type="evidence" value="ECO:0007669"/>
    <property type="project" value="UniProtKB-KW"/>
</dbReference>
<comment type="domain">
    <text evidence="12">Contains an N-terminal zinc-binding domain, a central core domain that contains the primase activity, and a C-terminal DnaB-binding domain.</text>
</comment>
<keyword evidence="4 12" id="KW-0548">Nucleotidyltransferase</keyword>
<evidence type="ECO:0000256" key="14">
    <source>
        <dbReference type="PIRSR" id="PIRSR002811-1"/>
    </source>
</evidence>
<gene>
    <name evidence="12" type="primary">dnaG</name>
    <name evidence="17" type="ORF">DJ66_0540</name>
</gene>
<feature type="coiled-coil region" evidence="15">
    <location>
        <begin position="590"/>
        <end position="617"/>
    </location>
</feature>